<dbReference type="Proteomes" id="UP001443914">
    <property type="component" value="Unassembled WGS sequence"/>
</dbReference>
<organism evidence="2 3">
    <name type="scientific">Saponaria officinalis</name>
    <name type="common">Common soapwort</name>
    <name type="synonym">Lychnis saponaria</name>
    <dbReference type="NCBI Taxonomy" id="3572"/>
    <lineage>
        <taxon>Eukaryota</taxon>
        <taxon>Viridiplantae</taxon>
        <taxon>Streptophyta</taxon>
        <taxon>Embryophyta</taxon>
        <taxon>Tracheophyta</taxon>
        <taxon>Spermatophyta</taxon>
        <taxon>Magnoliopsida</taxon>
        <taxon>eudicotyledons</taxon>
        <taxon>Gunneridae</taxon>
        <taxon>Pentapetalae</taxon>
        <taxon>Caryophyllales</taxon>
        <taxon>Caryophyllaceae</taxon>
        <taxon>Caryophylleae</taxon>
        <taxon>Saponaria</taxon>
    </lineage>
</organism>
<reference evidence="2" key="1">
    <citation type="submission" date="2024-03" db="EMBL/GenBank/DDBJ databases">
        <title>WGS assembly of Saponaria officinalis var. Norfolk2.</title>
        <authorList>
            <person name="Jenkins J."/>
            <person name="Shu S."/>
            <person name="Grimwood J."/>
            <person name="Barry K."/>
            <person name="Goodstein D."/>
            <person name="Schmutz J."/>
            <person name="Leebens-Mack J."/>
            <person name="Osbourn A."/>
        </authorList>
    </citation>
    <scope>NUCLEOTIDE SEQUENCE [LARGE SCALE GENOMIC DNA]</scope>
    <source>
        <strain evidence="2">JIC</strain>
    </source>
</reference>
<keyword evidence="1" id="KW-0732">Signal</keyword>
<evidence type="ECO:0000313" key="3">
    <source>
        <dbReference type="Proteomes" id="UP001443914"/>
    </source>
</evidence>
<name>A0AAW1HH56_SAPOF</name>
<keyword evidence="3" id="KW-1185">Reference proteome</keyword>
<accession>A0AAW1HH56</accession>
<gene>
    <name evidence="2" type="ORF">RND81_11G052500</name>
</gene>
<protein>
    <submittedName>
        <fullName evidence="2">Uncharacterized protein</fullName>
    </submittedName>
</protein>
<proteinExistence type="predicted"/>
<dbReference type="AlphaFoldDB" id="A0AAW1HH56"/>
<feature type="signal peptide" evidence="1">
    <location>
        <begin position="1"/>
        <end position="27"/>
    </location>
</feature>
<comment type="caution">
    <text evidence="2">The sequence shown here is derived from an EMBL/GenBank/DDBJ whole genome shotgun (WGS) entry which is preliminary data.</text>
</comment>
<feature type="chain" id="PRO_5043788641" evidence="1">
    <location>
        <begin position="28"/>
        <end position="99"/>
    </location>
</feature>
<evidence type="ECO:0000256" key="1">
    <source>
        <dbReference type="SAM" id="SignalP"/>
    </source>
</evidence>
<evidence type="ECO:0000313" key="2">
    <source>
        <dbReference type="EMBL" id="KAK9676082.1"/>
    </source>
</evidence>
<sequence>MECKIKAALRTTRINLRWLILLLRIKALEVAGQVVGTSVSTSPLPYSTMAGHCEALETSTRKKLSNWLSQENILSANSFELIGTAQTFTNKVSSPGDSW</sequence>
<dbReference type="EMBL" id="JBDFQZ010000011">
    <property type="protein sequence ID" value="KAK9676082.1"/>
    <property type="molecule type" value="Genomic_DNA"/>
</dbReference>